<dbReference type="Proteomes" id="UP000295252">
    <property type="component" value="Chromosome I"/>
</dbReference>
<dbReference type="Gramene" id="CDP06902">
    <property type="protein sequence ID" value="CDP06902"/>
    <property type="gene ID" value="GSCOC_T00023943001"/>
</dbReference>
<dbReference type="AlphaFoldDB" id="A0A068UF37"/>
<evidence type="ECO:0000256" key="1">
    <source>
        <dbReference type="SAM" id="Phobius"/>
    </source>
</evidence>
<keyword evidence="1" id="KW-1133">Transmembrane helix</keyword>
<keyword evidence="1" id="KW-0812">Transmembrane</keyword>
<name>A0A068UF37_COFCA</name>
<evidence type="ECO:0000313" key="3">
    <source>
        <dbReference type="Proteomes" id="UP000295252"/>
    </source>
</evidence>
<dbReference type="InParanoid" id="A0A068UF37"/>
<reference evidence="3" key="1">
    <citation type="journal article" date="2014" name="Science">
        <title>The coffee genome provides insight into the convergent evolution of caffeine biosynthesis.</title>
        <authorList>
            <person name="Denoeud F."/>
            <person name="Carretero-Paulet L."/>
            <person name="Dereeper A."/>
            <person name="Droc G."/>
            <person name="Guyot R."/>
            <person name="Pietrella M."/>
            <person name="Zheng C."/>
            <person name="Alberti A."/>
            <person name="Anthony F."/>
            <person name="Aprea G."/>
            <person name="Aury J.M."/>
            <person name="Bento P."/>
            <person name="Bernard M."/>
            <person name="Bocs S."/>
            <person name="Campa C."/>
            <person name="Cenci A."/>
            <person name="Combes M.C."/>
            <person name="Crouzillat D."/>
            <person name="Da Silva C."/>
            <person name="Daddiego L."/>
            <person name="De Bellis F."/>
            <person name="Dussert S."/>
            <person name="Garsmeur O."/>
            <person name="Gayraud T."/>
            <person name="Guignon V."/>
            <person name="Jahn K."/>
            <person name="Jamilloux V."/>
            <person name="Joet T."/>
            <person name="Labadie K."/>
            <person name="Lan T."/>
            <person name="Leclercq J."/>
            <person name="Lepelley M."/>
            <person name="Leroy T."/>
            <person name="Li L.T."/>
            <person name="Librado P."/>
            <person name="Lopez L."/>
            <person name="Munoz A."/>
            <person name="Noel B."/>
            <person name="Pallavicini A."/>
            <person name="Perrotta G."/>
            <person name="Poncet V."/>
            <person name="Pot D."/>
            <person name="Priyono X."/>
            <person name="Rigoreau M."/>
            <person name="Rouard M."/>
            <person name="Rozas J."/>
            <person name="Tranchant-Dubreuil C."/>
            <person name="VanBuren R."/>
            <person name="Zhang Q."/>
            <person name="Andrade A.C."/>
            <person name="Argout X."/>
            <person name="Bertrand B."/>
            <person name="de Kochko A."/>
            <person name="Graziosi G."/>
            <person name="Henry R.J."/>
            <person name="Jayarama X."/>
            <person name="Ming R."/>
            <person name="Nagai C."/>
            <person name="Rounsley S."/>
            <person name="Sankoff D."/>
            <person name="Giuliano G."/>
            <person name="Albert V.A."/>
            <person name="Wincker P."/>
            <person name="Lashermes P."/>
        </authorList>
    </citation>
    <scope>NUCLEOTIDE SEQUENCE [LARGE SCALE GENOMIC DNA]</scope>
    <source>
        <strain evidence="3">cv. DH200-94</strain>
    </source>
</reference>
<proteinExistence type="predicted"/>
<evidence type="ECO:0000313" key="2">
    <source>
        <dbReference type="EMBL" id="CDP06902.1"/>
    </source>
</evidence>
<gene>
    <name evidence="2" type="ORF">GSCOC_T00023943001</name>
</gene>
<protein>
    <submittedName>
        <fullName evidence="2">Uncharacterized protein</fullName>
    </submittedName>
</protein>
<sequence length="80" mass="9412">MPHQKYIDQFLSFGVKVDVINCSSLNFQFIEFSFNPLRKSIPGFIYSLFFFFIFKHPFVISSSFILCFSSCLDSNFSKRN</sequence>
<dbReference type="EMBL" id="HG739108">
    <property type="protein sequence ID" value="CDP06902.1"/>
    <property type="molecule type" value="Genomic_DNA"/>
</dbReference>
<feature type="transmembrane region" description="Helical" evidence="1">
    <location>
        <begin position="44"/>
        <end position="72"/>
    </location>
</feature>
<organism evidence="2 3">
    <name type="scientific">Coffea canephora</name>
    <name type="common">Robusta coffee</name>
    <dbReference type="NCBI Taxonomy" id="49390"/>
    <lineage>
        <taxon>Eukaryota</taxon>
        <taxon>Viridiplantae</taxon>
        <taxon>Streptophyta</taxon>
        <taxon>Embryophyta</taxon>
        <taxon>Tracheophyta</taxon>
        <taxon>Spermatophyta</taxon>
        <taxon>Magnoliopsida</taxon>
        <taxon>eudicotyledons</taxon>
        <taxon>Gunneridae</taxon>
        <taxon>Pentapetalae</taxon>
        <taxon>asterids</taxon>
        <taxon>lamiids</taxon>
        <taxon>Gentianales</taxon>
        <taxon>Rubiaceae</taxon>
        <taxon>Ixoroideae</taxon>
        <taxon>Gardenieae complex</taxon>
        <taxon>Bertiereae - Coffeeae clade</taxon>
        <taxon>Coffeeae</taxon>
        <taxon>Coffea</taxon>
    </lineage>
</organism>
<accession>A0A068UF37</accession>
<keyword evidence="1" id="KW-0472">Membrane</keyword>
<keyword evidence="3" id="KW-1185">Reference proteome</keyword>